<comment type="caution">
    <text evidence="2">The sequence shown here is derived from an EMBL/GenBank/DDBJ whole genome shotgun (WGS) entry which is preliminary data.</text>
</comment>
<feature type="compositionally biased region" description="Acidic residues" evidence="1">
    <location>
        <begin position="97"/>
        <end position="114"/>
    </location>
</feature>
<proteinExistence type="predicted"/>
<organism evidence="2 3">
    <name type="scientific">Leucocoprinus birnbaumii</name>
    <dbReference type="NCBI Taxonomy" id="56174"/>
    <lineage>
        <taxon>Eukaryota</taxon>
        <taxon>Fungi</taxon>
        <taxon>Dikarya</taxon>
        <taxon>Basidiomycota</taxon>
        <taxon>Agaricomycotina</taxon>
        <taxon>Agaricomycetes</taxon>
        <taxon>Agaricomycetidae</taxon>
        <taxon>Agaricales</taxon>
        <taxon>Agaricineae</taxon>
        <taxon>Agaricaceae</taxon>
        <taxon>Leucocoprinus</taxon>
    </lineage>
</organism>
<feature type="region of interest" description="Disordered" evidence="1">
    <location>
        <begin position="1"/>
        <end position="114"/>
    </location>
</feature>
<gene>
    <name evidence="2" type="ORF">NP233_g11899</name>
</gene>
<dbReference type="Proteomes" id="UP001213000">
    <property type="component" value="Unassembled WGS sequence"/>
</dbReference>
<name>A0AAD5VJ89_9AGAR</name>
<evidence type="ECO:0000256" key="1">
    <source>
        <dbReference type="SAM" id="MobiDB-lite"/>
    </source>
</evidence>
<feature type="compositionally biased region" description="Polar residues" evidence="1">
    <location>
        <begin position="161"/>
        <end position="179"/>
    </location>
</feature>
<feature type="compositionally biased region" description="Basic and acidic residues" evidence="1">
    <location>
        <begin position="1"/>
        <end position="23"/>
    </location>
</feature>
<reference evidence="2" key="1">
    <citation type="submission" date="2022-07" db="EMBL/GenBank/DDBJ databases">
        <title>Genome Sequence of Leucocoprinus birnbaumii.</title>
        <authorList>
            <person name="Buettner E."/>
        </authorList>
    </citation>
    <scope>NUCLEOTIDE SEQUENCE</scope>
    <source>
        <strain evidence="2">VT141</strain>
    </source>
</reference>
<accession>A0AAD5VJ89</accession>
<keyword evidence="3" id="KW-1185">Reference proteome</keyword>
<dbReference type="AlphaFoldDB" id="A0AAD5VJ89"/>
<evidence type="ECO:0000313" key="2">
    <source>
        <dbReference type="EMBL" id="KAJ3556805.1"/>
    </source>
</evidence>
<dbReference type="EMBL" id="JANIEX010001543">
    <property type="protein sequence ID" value="KAJ3556805.1"/>
    <property type="molecule type" value="Genomic_DNA"/>
</dbReference>
<feature type="compositionally biased region" description="Basic and acidic residues" evidence="1">
    <location>
        <begin position="54"/>
        <end position="65"/>
    </location>
</feature>
<evidence type="ECO:0000313" key="3">
    <source>
        <dbReference type="Proteomes" id="UP001213000"/>
    </source>
</evidence>
<sequence>MAVELDEKDRCNIHHEWPSDAGRHVFIHNDTSEPDSASKWPVLPGQSPTRRAANPKDVRDIRGDSGSDDSDDLYRHNTSSHLQATRPPSAVPPEVIEISDEEVSSSSDEEQVDEEDIYAVLGDDDAGTIYDADVRGGPVKEVSMIDWMLSKTCIIGPTISRPKTSSQKQSGSHKSTSSEFPDGVSECKSAKVENWIYEGSWGHQCTPWWKSE</sequence>
<feature type="region of interest" description="Disordered" evidence="1">
    <location>
        <begin position="158"/>
        <end position="185"/>
    </location>
</feature>
<protein>
    <submittedName>
        <fullName evidence="2">Uncharacterized protein</fullName>
    </submittedName>
</protein>